<feature type="region of interest" description="Disordered" evidence="1">
    <location>
        <begin position="378"/>
        <end position="412"/>
    </location>
</feature>
<feature type="region of interest" description="Disordered" evidence="1">
    <location>
        <begin position="248"/>
        <end position="268"/>
    </location>
</feature>
<feature type="region of interest" description="Disordered" evidence="1">
    <location>
        <begin position="162"/>
        <end position="217"/>
    </location>
</feature>
<name>A0AAV2TFF9_CALDB</name>
<dbReference type="EMBL" id="CAXLJL010000267">
    <property type="protein sequence ID" value="CAL5135621.1"/>
    <property type="molecule type" value="Genomic_DNA"/>
</dbReference>
<evidence type="ECO:0000313" key="3">
    <source>
        <dbReference type="EMBL" id="CAL5135621.1"/>
    </source>
</evidence>
<protein>
    <submittedName>
        <fullName evidence="3">Uncharacterized protein</fullName>
    </submittedName>
</protein>
<feature type="chain" id="PRO_5043886965" evidence="2">
    <location>
        <begin position="22"/>
        <end position="460"/>
    </location>
</feature>
<feature type="compositionally biased region" description="Polar residues" evidence="1">
    <location>
        <begin position="285"/>
        <end position="309"/>
    </location>
</feature>
<evidence type="ECO:0000256" key="2">
    <source>
        <dbReference type="SAM" id="SignalP"/>
    </source>
</evidence>
<dbReference type="Proteomes" id="UP001497525">
    <property type="component" value="Unassembled WGS sequence"/>
</dbReference>
<accession>A0AAV2TFF9</accession>
<reference evidence="3" key="1">
    <citation type="submission" date="2024-06" db="EMBL/GenBank/DDBJ databases">
        <authorList>
            <person name="Liu X."/>
            <person name="Lenzi L."/>
            <person name="Haldenby T S."/>
            <person name="Uol C."/>
        </authorList>
    </citation>
    <scope>NUCLEOTIDE SEQUENCE</scope>
</reference>
<keyword evidence="2" id="KW-0732">Signal</keyword>
<evidence type="ECO:0000256" key="1">
    <source>
        <dbReference type="SAM" id="MobiDB-lite"/>
    </source>
</evidence>
<sequence length="460" mass="50800">MNCPKTVLFLLMLLAVTAVRTMDIPHNSPDRSVIANSEVQPTALDEHQTTSTESVVDTTEKRLGTVVRSKKDGSENYEPKQTTFAFIEIIVARTVRKYMRMIKTRRDWLQRLLQLVREERQLRSRYNCSTDACIYKIQLFTPQLRAHFFGMPLNDERASVLKRMRRSAEEPSEVPGPELVDDNSNSNSDGSVPDFDVNVNSRDQPVPGPEVSSVIAPFPNDQVEDDALRLPDNLKSWTSLNASQPNGAIDSLEEVSGGSQQTANFGSADKINMARMSKEVLSEALSKQNRPLQGILTTEATTLPPSESTPLGDMENSAASEFDAVEITNYPPESDQLAVSTDTITATPSQAENTETTVGSMREISTTEKIAITTQELGGTKHDENLVEADDSRTDDKAGPEPLEPLRQPTPNIDLSVPAIPFGLNEFAGQPYENCTGRFENYCYNALKCLYISVLETAAC</sequence>
<dbReference type="AlphaFoldDB" id="A0AAV2TFF9"/>
<organism evidence="3 4">
    <name type="scientific">Calicophoron daubneyi</name>
    <name type="common">Rumen fluke</name>
    <name type="synonym">Paramphistomum daubneyi</name>
    <dbReference type="NCBI Taxonomy" id="300641"/>
    <lineage>
        <taxon>Eukaryota</taxon>
        <taxon>Metazoa</taxon>
        <taxon>Spiralia</taxon>
        <taxon>Lophotrochozoa</taxon>
        <taxon>Platyhelminthes</taxon>
        <taxon>Trematoda</taxon>
        <taxon>Digenea</taxon>
        <taxon>Plagiorchiida</taxon>
        <taxon>Pronocephalata</taxon>
        <taxon>Paramphistomoidea</taxon>
        <taxon>Paramphistomidae</taxon>
        <taxon>Calicophoron</taxon>
    </lineage>
</organism>
<feature type="signal peptide" evidence="2">
    <location>
        <begin position="1"/>
        <end position="21"/>
    </location>
</feature>
<feature type="region of interest" description="Disordered" evidence="1">
    <location>
        <begin position="282"/>
        <end position="315"/>
    </location>
</feature>
<feature type="compositionally biased region" description="Basic and acidic residues" evidence="1">
    <location>
        <begin position="379"/>
        <end position="399"/>
    </location>
</feature>
<evidence type="ECO:0000313" key="4">
    <source>
        <dbReference type="Proteomes" id="UP001497525"/>
    </source>
</evidence>
<comment type="caution">
    <text evidence="3">The sequence shown here is derived from an EMBL/GenBank/DDBJ whole genome shotgun (WGS) entry which is preliminary data.</text>
</comment>
<proteinExistence type="predicted"/>
<gene>
    <name evidence="3" type="ORF">CDAUBV1_LOCUS9749</name>
</gene>